<gene>
    <name evidence="1" type="ORF">UPYG_G00258200</name>
</gene>
<dbReference type="EMBL" id="JAGEUA010000008">
    <property type="protein sequence ID" value="KAL0967851.1"/>
    <property type="molecule type" value="Genomic_DNA"/>
</dbReference>
<sequence length="92" mass="10361">MRAQSHFSVSLALNMHVAVSLSKRSTLSLSLIHTTLSSSSHTWHRLQPTALVTLVSFSGFSQGCIRMHRTAPGAFKKKTMLQTQFRELKEQY</sequence>
<keyword evidence="2" id="KW-1185">Reference proteome</keyword>
<evidence type="ECO:0000313" key="1">
    <source>
        <dbReference type="EMBL" id="KAL0967851.1"/>
    </source>
</evidence>
<evidence type="ECO:0008006" key="3">
    <source>
        <dbReference type="Google" id="ProtNLM"/>
    </source>
</evidence>
<dbReference type="AlphaFoldDB" id="A0ABD0WST3"/>
<accession>A0ABD0WST3</accession>
<protein>
    <recommendedName>
        <fullName evidence="3">Secreted protein</fullName>
    </recommendedName>
</protein>
<proteinExistence type="predicted"/>
<reference evidence="1 2" key="1">
    <citation type="submission" date="2024-06" db="EMBL/GenBank/DDBJ databases">
        <authorList>
            <person name="Pan Q."/>
            <person name="Wen M."/>
            <person name="Jouanno E."/>
            <person name="Zahm M."/>
            <person name="Klopp C."/>
            <person name="Cabau C."/>
            <person name="Louis A."/>
            <person name="Berthelot C."/>
            <person name="Parey E."/>
            <person name="Roest Crollius H."/>
            <person name="Montfort J."/>
            <person name="Robinson-Rechavi M."/>
            <person name="Bouchez O."/>
            <person name="Lampietro C."/>
            <person name="Lopez Roques C."/>
            <person name="Donnadieu C."/>
            <person name="Postlethwait J."/>
            <person name="Bobe J."/>
            <person name="Verreycken H."/>
            <person name="Guiguen Y."/>
        </authorList>
    </citation>
    <scope>NUCLEOTIDE SEQUENCE [LARGE SCALE GENOMIC DNA]</scope>
    <source>
        <strain evidence="1">Up_M1</strain>
        <tissue evidence="1">Testis</tissue>
    </source>
</reference>
<dbReference type="Proteomes" id="UP001557470">
    <property type="component" value="Unassembled WGS sequence"/>
</dbReference>
<evidence type="ECO:0000313" key="2">
    <source>
        <dbReference type="Proteomes" id="UP001557470"/>
    </source>
</evidence>
<organism evidence="1 2">
    <name type="scientific">Umbra pygmaea</name>
    <name type="common">Eastern mudminnow</name>
    <dbReference type="NCBI Taxonomy" id="75934"/>
    <lineage>
        <taxon>Eukaryota</taxon>
        <taxon>Metazoa</taxon>
        <taxon>Chordata</taxon>
        <taxon>Craniata</taxon>
        <taxon>Vertebrata</taxon>
        <taxon>Euteleostomi</taxon>
        <taxon>Actinopterygii</taxon>
        <taxon>Neopterygii</taxon>
        <taxon>Teleostei</taxon>
        <taxon>Protacanthopterygii</taxon>
        <taxon>Esociformes</taxon>
        <taxon>Umbridae</taxon>
        <taxon>Umbra</taxon>
    </lineage>
</organism>
<name>A0ABD0WST3_UMBPY</name>
<comment type="caution">
    <text evidence="1">The sequence shown here is derived from an EMBL/GenBank/DDBJ whole genome shotgun (WGS) entry which is preliminary data.</text>
</comment>